<organism evidence="4 5">
    <name type="scientific">Trichuris trichiura</name>
    <name type="common">Whipworm</name>
    <name type="synonym">Trichocephalus trichiurus</name>
    <dbReference type="NCBI Taxonomy" id="36087"/>
    <lineage>
        <taxon>Eukaryota</taxon>
        <taxon>Metazoa</taxon>
        <taxon>Ecdysozoa</taxon>
        <taxon>Nematoda</taxon>
        <taxon>Enoplea</taxon>
        <taxon>Dorylaimia</taxon>
        <taxon>Trichinellida</taxon>
        <taxon>Trichuridae</taxon>
        <taxon>Trichuris</taxon>
    </lineage>
</organism>
<feature type="domain" description="RecA family profile 1" evidence="3">
    <location>
        <begin position="10"/>
        <end position="182"/>
    </location>
</feature>
<dbReference type="GO" id="GO:0005524">
    <property type="term" value="F:ATP binding"/>
    <property type="evidence" value="ECO:0007669"/>
    <property type="project" value="InterPro"/>
</dbReference>
<evidence type="ECO:0000313" key="4">
    <source>
        <dbReference type="EMBL" id="CDW53896.1"/>
    </source>
</evidence>
<dbReference type="GO" id="GO:0000724">
    <property type="term" value="P:double-strand break repair via homologous recombination"/>
    <property type="evidence" value="ECO:0007669"/>
    <property type="project" value="TreeGrafter"/>
</dbReference>
<dbReference type="OrthoDB" id="6159439at2759"/>
<dbReference type="GO" id="GO:0007131">
    <property type="term" value="P:reciprocal meiotic recombination"/>
    <property type="evidence" value="ECO:0007669"/>
    <property type="project" value="TreeGrafter"/>
</dbReference>
<dbReference type="Proteomes" id="UP000030665">
    <property type="component" value="Unassembled WGS sequence"/>
</dbReference>
<dbReference type="InterPro" id="IPR051988">
    <property type="entry name" value="HRR_RAD51_Paralog"/>
</dbReference>
<dbReference type="PANTHER" id="PTHR46457">
    <property type="entry name" value="DNA REPAIR PROTEIN RAD51 HOMOLOG 4"/>
    <property type="match status" value="1"/>
</dbReference>
<dbReference type="GO" id="GO:0000723">
    <property type="term" value="P:telomere maintenance"/>
    <property type="evidence" value="ECO:0007669"/>
    <property type="project" value="TreeGrafter"/>
</dbReference>
<reference evidence="4" key="1">
    <citation type="submission" date="2014-01" db="EMBL/GenBank/DDBJ databases">
        <authorList>
            <person name="Aslett M."/>
        </authorList>
    </citation>
    <scope>NUCLEOTIDE SEQUENCE</scope>
</reference>
<dbReference type="GO" id="GO:0140664">
    <property type="term" value="F:ATP-dependent DNA damage sensor activity"/>
    <property type="evidence" value="ECO:0007669"/>
    <property type="project" value="InterPro"/>
</dbReference>
<dbReference type="Pfam" id="PF08423">
    <property type="entry name" value="Rad51"/>
    <property type="match status" value="1"/>
</dbReference>
<protein>
    <submittedName>
        <fullName evidence="4">Dna repair protein rad51</fullName>
    </submittedName>
</protein>
<proteinExistence type="predicted"/>
<dbReference type="SUPFAM" id="SSF52540">
    <property type="entry name" value="P-loop containing nucleoside triphosphate hydrolases"/>
    <property type="match status" value="1"/>
</dbReference>
<name>A0A077Z1E0_TRITR</name>
<sequence length="247" mass="27367">MNLYHDIYNNTAVYGCGHEQYDRMLKGGFYTNEFTEVSGPVGGGKSQLCLCFMANLIANSDGRVLFVDTTGSFSALRIAEILLAKYSVVEMKEVGNLLRRAVYEKSNDRRQLDEILDSICANVNDIRNNLKAVVVDHVSTVLSPTLVQERMQGMQNMMRTAVRLRDLAKRYNLCVVVVNNATETENGELEPSLGPWWTSIPDTRLLVRPVDDNLFSAQLLRSVRADCGNSVTFSIGAQGLLSPCSGC</sequence>
<accession>A0A077Z1E0</accession>
<keyword evidence="5" id="KW-1185">Reference proteome</keyword>
<dbReference type="GO" id="GO:0005815">
    <property type="term" value="C:microtubule organizing center"/>
    <property type="evidence" value="ECO:0007669"/>
    <property type="project" value="TreeGrafter"/>
</dbReference>
<dbReference type="STRING" id="36087.A0A077Z1E0"/>
<dbReference type="EMBL" id="HG805872">
    <property type="protein sequence ID" value="CDW53896.1"/>
    <property type="molecule type" value="Genomic_DNA"/>
</dbReference>
<evidence type="ECO:0000313" key="5">
    <source>
        <dbReference type="Proteomes" id="UP000030665"/>
    </source>
</evidence>
<dbReference type="GO" id="GO:0033063">
    <property type="term" value="C:Rad51B-Rad51C-Rad51D-XRCC2 complex"/>
    <property type="evidence" value="ECO:0007669"/>
    <property type="project" value="TreeGrafter"/>
</dbReference>
<dbReference type="GO" id="GO:0000400">
    <property type="term" value="F:four-way junction DNA binding"/>
    <property type="evidence" value="ECO:0007669"/>
    <property type="project" value="TreeGrafter"/>
</dbReference>
<keyword evidence="2" id="KW-0539">Nucleus</keyword>
<dbReference type="InterPro" id="IPR027417">
    <property type="entry name" value="P-loop_NTPase"/>
</dbReference>
<reference evidence="4" key="2">
    <citation type="submission" date="2014-03" db="EMBL/GenBank/DDBJ databases">
        <title>The whipworm genome and dual-species transcriptomics of an intimate host-pathogen interaction.</title>
        <authorList>
            <person name="Foth B.J."/>
            <person name="Tsai I.J."/>
            <person name="Reid A.J."/>
            <person name="Bancroft A.J."/>
            <person name="Nichol S."/>
            <person name="Tracey A."/>
            <person name="Holroyd N."/>
            <person name="Cotton J.A."/>
            <person name="Stanley E.J."/>
            <person name="Zarowiecki M."/>
            <person name="Liu J.Z."/>
            <person name="Huckvale T."/>
            <person name="Cooper P.J."/>
            <person name="Grencis R.K."/>
            <person name="Berriman M."/>
        </authorList>
    </citation>
    <scope>NUCLEOTIDE SEQUENCE [LARGE SCALE GENOMIC DNA]</scope>
</reference>
<dbReference type="AlphaFoldDB" id="A0A077Z1E0"/>
<evidence type="ECO:0000259" key="3">
    <source>
        <dbReference type="PROSITE" id="PS50162"/>
    </source>
</evidence>
<comment type="subcellular location">
    <subcellularLocation>
        <location evidence="1">Nucleus</location>
    </subcellularLocation>
</comment>
<evidence type="ECO:0000256" key="2">
    <source>
        <dbReference type="ARBA" id="ARBA00023242"/>
    </source>
</evidence>
<dbReference type="GO" id="GO:0042148">
    <property type="term" value="P:DNA strand invasion"/>
    <property type="evidence" value="ECO:0007669"/>
    <property type="project" value="TreeGrafter"/>
</dbReference>
<dbReference type="InterPro" id="IPR013632">
    <property type="entry name" value="Rad51_C"/>
</dbReference>
<dbReference type="GO" id="GO:0003697">
    <property type="term" value="F:single-stranded DNA binding"/>
    <property type="evidence" value="ECO:0007669"/>
    <property type="project" value="TreeGrafter"/>
</dbReference>
<evidence type="ECO:0000256" key="1">
    <source>
        <dbReference type="ARBA" id="ARBA00004123"/>
    </source>
</evidence>
<dbReference type="GO" id="GO:0005657">
    <property type="term" value="C:replication fork"/>
    <property type="evidence" value="ECO:0007669"/>
    <property type="project" value="TreeGrafter"/>
</dbReference>
<dbReference type="PROSITE" id="PS50162">
    <property type="entry name" value="RECA_2"/>
    <property type="match status" value="1"/>
</dbReference>
<dbReference type="Gene3D" id="3.40.50.300">
    <property type="entry name" value="P-loop containing nucleotide triphosphate hydrolases"/>
    <property type="match status" value="1"/>
</dbReference>
<dbReference type="InterPro" id="IPR020588">
    <property type="entry name" value="RecA_ATP-bd"/>
</dbReference>
<dbReference type="PANTHER" id="PTHR46457:SF1">
    <property type="entry name" value="DNA REPAIR PROTEIN RAD51 HOMOLOG 4"/>
    <property type="match status" value="1"/>
</dbReference>
<gene>
    <name evidence="4" type="ORF">TTRE_0000216501</name>
</gene>